<reference evidence="1" key="1">
    <citation type="journal article" date="2021" name="Environ. Microbiol.">
        <title>Gene family expansions and transcriptome signatures uncover fungal adaptations to wood decay.</title>
        <authorList>
            <person name="Hage H."/>
            <person name="Miyauchi S."/>
            <person name="Viragh M."/>
            <person name="Drula E."/>
            <person name="Min B."/>
            <person name="Chaduli D."/>
            <person name="Navarro D."/>
            <person name="Favel A."/>
            <person name="Norest M."/>
            <person name="Lesage-Meessen L."/>
            <person name="Balint B."/>
            <person name="Merenyi Z."/>
            <person name="de Eugenio L."/>
            <person name="Morin E."/>
            <person name="Martinez A.T."/>
            <person name="Baldrian P."/>
            <person name="Stursova M."/>
            <person name="Martinez M.J."/>
            <person name="Novotny C."/>
            <person name="Magnuson J.K."/>
            <person name="Spatafora J.W."/>
            <person name="Maurice S."/>
            <person name="Pangilinan J."/>
            <person name="Andreopoulos W."/>
            <person name="LaButti K."/>
            <person name="Hundley H."/>
            <person name="Na H."/>
            <person name="Kuo A."/>
            <person name="Barry K."/>
            <person name="Lipzen A."/>
            <person name="Henrissat B."/>
            <person name="Riley R."/>
            <person name="Ahrendt S."/>
            <person name="Nagy L.G."/>
            <person name="Grigoriev I.V."/>
            <person name="Martin F."/>
            <person name="Rosso M.N."/>
        </authorList>
    </citation>
    <scope>NUCLEOTIDE SEQUENCE</scope>
    <source>
        <strain evidence="1">CBS 384.51</strain>
    </source>
</reference>
<proteinExistence type="predicted"/>
<evidence type="ECO:0000313" key="1">
    <source>
        <dbReference type="EMBL" id="KAI0089867.1"/>
    </source>
</evidence>
<dbReference type="Proteomes" id="UP001055072">
    <property type="component" value="Unassembled WGS sequence"/>
</dbReference>
<dbReference type="EMBL" id="MU274909">
    <property type="protein sequence ID" value="KAI0089867.1"/>
    <property type="molecule type" value="Genomic_DNA"/>
</dbReference>
<comment type="caution">
    <text evidence="1">The sequence shown here is derived from an EMBL/GenBank/DDBJ whole genome shotgun (WGS) entry which is preliminary data.</text>
</comment>
<evidence type="ECO:0000313" key="2">
    <source>
        <dbReference type="Proteomes" id="UP001055072"/>
    </source>
</evidence>
<gene>
    <name evidence="1" type="ORF">BDY19DRAFT_89371</name>
</gene>
<protein>
    <submittedName>
        <fullName evidence="1">Golgin subfamily A member 7/ERF4 family-domain-containing protein</fullName>
    </submittedName>
</protein>
<name>A0ACB8U662_9APHY</name>
<organism evidence="1 2">
    <name type="scientific">Irpex rosettiformis</name>
    <dbReference type="NCBI Taxonomy" id="378272"/>
    <lineage>
        <taxon>Eukaryota</taxon>
        <taxon>Fungi</taxon>
        <taxon>Dikarya</taxon>
        <taxon>Basidiomycota</taxon>
        <taxon>Agaricomycotina</taxon>
        <taxon>Agaricomycetes</taxon>
        <taxon>Polyporales</taxon>
        <taxon>Irpicaceae</taxon>
        <taxon>Irpex</taxon>
    </lineage>
</organism>
<sequence>MQEEDITNWRASMGGAQSETRQEVLEEEVEGELEGEYDPYDLGYSPTTPVAPSGLPGSRTGEGLRTSPIRSTSDHPLRFTGHTPSPPPWEIIGPPESSDMPRSNSFGVTQLQSRPLIPRSAYYFGPPPLDSAYHTDPIGQIGVHHPREIIRVERDYVGGELVQFASTYPLELEGRITPTQFLETINAINERLISAHSLKWSCFDNALSFFTLQLSRLFVSSHHDRQMRLLRKTIDEINTTLYNPVGLNILWPRNVAFMFLEIEYYVSNVLLLPSISLTWSAVICVNIASILSSSYHLFFIPLDSTD</sequence>
<accession>A0ACB8U662</accession>
<keyword evidence="2" id="KW-1185">Reference proteome</keyword>